<dbReference type="AlphaFoldDB" id="T1JB08"/>
<evidence type="ECO:0000313" key="1">
    <source>
        <dbReference type="EnsemblMetazoa" id="SMAR010938-PA"/>
    </source>
</evidence>
<sequence length="64" mass="7583">MNNHVWPVLDPLLNGKADLNPYFMQDSAPPHFSRIAHEWLDFRRYLKNLVYPAGTIHELENKHN</sequence>
<protein>
    <submittedName>
        <fullName evidence="1">Uncharacterized protein</fullName>
    </submittedName>
</protein>
<dbReference type="EnsemblMetazoa" id="SMAR010938-RA">
    <property type="protein sequence ID" value="SMAR010938-PA"/>
    <property type="gene ID" value="SMAR010938"/>
</dbReference>
<keyword evidence="2" id="KW-1185">Reference proteome</keyword>
<organism evidence="1 2">
    <name type="scientific">Strigamia maritima</name>
    <name type="common">European centipede</name>
    <name type="synonym">Geophilus maritimus</name>
    <dbReference type="NCBI Taxonomy" id="126957"/>
    <lineage>
        <taxon>Eukaryota</taxon>
        <taxon>Metazoa</taxon>
        <taxon>Ecdysozoa</taxon>
        <taxon>Arthropoda</taxon>
        <taxon>Myriapoda</taxon>
        <taxon>Chilopoda</taxon>
        <taxon>Pleurostigmophora</taxon>
        <taxon>Geophilomorpha</taxon>
        <taxon>Linotaeniidae</taxon>
        <taxon>Strigamia</taxon>
    </lineage>
</organism>
<proteinExistence type="predicted"/>
<dbReference type="EMBL" id="JH432007">
    <property type="status" value="NOT_ANNOTATED_CDS"/>
    <property type="molecule type" value="Genomic_DNA"/>
</dbReference>
<name>T1JB08_STRMM</name>
<reference evidence="1" key="2">
    <citation type="submission" date="2015-02" db="UniProtKB">
        <authorList>
            <consortium name="EnsemblMetazoa"/>
        </authorList>
    </citation>
    <scope>IDENTIFICATION</scope>
</reference>
<dbReference type="HOGENOM" id="CLU_2870417_0_0_1"/>
<accession>T1JB08</accession>
<reference evidence="2" key="1">
    <citation type="submission" date="2011-05" db="EMBL/GenBank/DDBJ databases">
        <authorList>
            <person name="Richards S.R."/>
            <person name="Qu J."/>
            <person name="Jiang H."/>
            <person name="Jhangiani S.N."/>
            <person name="Agravi P."/>
            <person name="Goodspeed R."/>
            <person name="Gross S."/>
            <person name="Mandapat C."/>
            <person name="Jackson L."/>
            <person name="Mathew T."/>
            <person name="Pu L."/>
            <person name="Thornton R."/>
            <person name="Saada N."/>
            <person name="Wilczek-Boney K.B."/>
            <person name="Lee S."/>
            <person name="Kovar C."/>
            <person name="Wu Y."/>
            <person name="Scherer S.E."/>
            <person name="Worley K.C."/>
            <person name="Muzny D.M."/>
            <person name="Gibbs R."/>
        </authorList>
    </citation>
    <scope>NUCLEOTIDE SEQUENCE</scope>
    <source>
        <strain evidence="2">Brora</strain>
    </source>
</reference>
<evidence type="ECO:0000313" key="2">
    <source>
        <dbReference type="Proteomes" id="UP000014500"/>
    </source>
</evidence>
<dbReference type="Proteomes" id="UP000014500">
    <property type="component" value="Unassembled WGS sequence"/>
</dbReference>